<dbReference type="AlphaFoldDB" id="A0AA36J9V6"/>
<comment type="caution">
    <text evidence="7">The sequence shown here is derived from an EMBL/GenBank/DDBJ whole genome shotgun (WGS) entry which is preliminary data.</text>
</comment>
<dbReference type="SUPFAM" id="SSF103481">
    <property type="entry name" value="Multidrug resistance efflux transporter EmrE"/>
    <property type="match status" value="1"/>
</dbReference>
<evidence type="ECO:0000256" key="2">
    <source>
        <dbReference type="ARBA" id="ARBA00022692"/>
    </source>
</evidence>
<reference evidence="7" key="1">
    <citation type="submission" date="2023-08" db="EMBL/GenBank/DDBJ databases">
        <authorList>
            <person name="Chen Y."/>
            <person name="Shah S."/>
            <person name="Dougan E. K."/>
            <person name="Thang M."/>
            <person name="Chan C."/>
        </authorList>
    </citation>
    <scope>NUCLEOTIDE SEQUENCE</scope>
</reference>
<evidence type="ECO:0000259" key="6">
    <source>
        <dbReference type="Pfam" id="PF00892"/>
    </source>
</evidence>
<dbReference type="Pfam" id="PF00892">
    <property type="entry name" value="EamA"/>
    <property type="match status" value="1"/>
</dbReference>
<feature type="transmembrane region" description="Helical" evidence="5">
    <location>
        <begin position="45"/>
        <end position="62"/>
    </location>
</feature>
<dbReference type="PANTHER" id="PTHR22911:SF6">
    <property type="entry name" value="SOLUTE CARRIER FAMILY 35 MEMBER G1"/>
    <property type="match status" value="1"/>
</dbReference>
<dbReference type="GO" id="GO:0016020">
    <property type="term" value="C:membrane"/>
    <property type="evidence" value="ECO:0007669"/>
    <property type="project" value="UniProtKB-SubCell"/>
</dbReference>
<evidence type="ECO:0000256" key="5">
    <source>
        <dbReference type="SAM" id="Phobius"/>
    </source>
</evidence>
<evidence type="ECO:0000256" key="1">
    <source>
        <dbReference type="ARBA" id="ARBA00004141"/>
    </source>
</evidence>
<evidence type="ECO:0000313" key="8">
    <source>
        <dbReference type="Proteomes" id="UP001178507"/>
    </source>
</evidence>
<comment type="subcellular location">
    <subcellularLocation>
        <location evidence="1">Membrane</location>
        <topology evidence="1">Multi-pass membrane protein</topology>
    </subcellularLocation>
</comment>
<evidence type="ECO:0000256" key="4">
    <source>
        <dbReference type="ARBA" id="ARBA00023136"/>
    </source>
</evidence>
<name>A0AA36J9V6_9DINO</name>
<dbReference type="PANTHER" id="PTHR22911">
    <property type="entry name" value="ACYL-MALONYL CONDENSING ENZYME-RELATED"/>
    <property type="match status" value="1"/>
</dbReference>
<dbReference type="InterPro" id="IPR000620">
    <property type="entry name" value="EamA_dom"/>
</dbReference>
<accession>A0AA36J9V6</accession>
<proteinExistence type="predicted"/>
<feature type="transmembrane region" description="Helical" evidence="5">
    <location>
        <begin position="104"/>
        <end position="121"/>
    </location>
</feature>
<sequence>MRDGVVGLLAMLGGAWCFSLIALLAAELGSGRVSSHKFQPFELVFWRSFFMLGQTWAALRWAGVAPLGPAGARGLLGLRGLCGVAFMASYYYSLAVLPMSDAVVLTYTSPVLTAFGATFLGEAWHSLDFLGSALCLVGVMMISKPPILFHLLGLKEGNAELSPLGLLAASAAAVCATCVYLIIRILRDKDVHSIVFVNYLAMAAVITAPVLGLAFEETWAWPSLWSLVLLLALASLASLGETMLAVGLKLESAAKATSMNYVQVVFAFCFQRGDGNTVGGRTSPGSVFGGPSVLRVQQAIAQAASQWPRQVAAKAAAAQACSRMCFCTPAHE</sequence>
<keyword evidence="4 5" id="KW-0472">Membrane</keyword>
<feature type="transmembrane region" description="Helical" evidence="5">
    <location>
        <begin position="164"/>
        <end position="183"/>
    </location>
</feature>
<dbReference type="InterPro" id="IPR037185">
    <property type="entry name" value="EmrE-like"/>
</dbReference>
<feature type="transmembrane region" description="Helical" evidence="5">
    <location>
        <begin position="133"/>
        <end position="152"/>
    </location>
</feature>
<feature type="transmembrane region" description="Helical" evidence="5">
    <location>
        <begin position="195"/>
        <end position="215"/>
    </location>
</feature>
<keyword evidence="8" id="KW-1185">Reference proteome</keyword>
<protein>
    <recommendedName>
        <fullName evidence="6">EamA domain-containing protein</fullName>
    </recommendedName>
</protein>
<evidence type="ECO:0000256" key="3">
    <source>
        <dbReference type="ARBA" id="ARBA00022989"/>
    </source>
</evidence>
<keyword evidence="3 5" id="KW-1133">Transmembrane helix</keyword>
<dbReference type="EMBL" id="CAUJNA010003401">
    <property type="protein sequence ID" value="CAJ1401143.1"/>
    <property type="molecule type" value="Genomic_DNA"/>
</dbReference>
<evidence type="ECO:0000313" key="7">
    <source>
        <dbReference type="EMBL" id="CAJ1401143.1"/>
    </source>
</evidence>
<feature type="domain" description="EamA" evidence="6">
    <location>
        <begin position="7"/>
        <end position="143"/>
    </location>
</feature>
<feature type="transmembrane region" description="Helical" evidence="5">
    <location>
        <begin position="74"/>
        <end position="92"/>
    </location>
</feature>
<dbReference type="Proteomes" id="UP001178507">
    <property type="component" value="Unassembled WGS sequence"/>
</dbReference>
<keyword evidence="2 5" id="KW-0812">Transmembrane</keyword>
<organism evidence="7 8">
    <name type="scientific">Effrenium voratum</name>
    <dbReference type="NCBI Taxonomy" id="2562239"/>
    <lineage>
        <taxon>Eukaryota</taxon>
        <taxon>Sar</taxon>
        <taxon>Alveolata</taxon>
        <taxon>Dinophyceae</taxon>
        <taxon>Suessiales</taxon>
        <taxon>Symbiodiniaceae</taxon>
        <taxon>Effrenium</taxon>
    </lineage>
</organism>
<feature type="transmembrane region" description="Helical" evidence="5">
    <location>
        <begin position="227"/>
        <end position="248"/>
    </location>
</feature>
<gene>
    <name evidence="7" type="ORF">EVOR1521_LOCUS24345</name>
</gene>